<dbReference type="EMBL" id="QNRR01000001">
    <property type="protein sequence ID" value="RBP47574.1"/>
    <property type="molecule type" value="Genomic_DNA"/>
</dbReference>
<reference evidence="2 3" key="1">
    <citation type="submission" date="2018-06" db="EMBL/GenBank/DDBJ databases">
        <title>Genomic Encyclopedia of Type Strains, Phase IV (KMG-IV): sequencing the most valuable type-strain genomes for metagenomic binning, comparative biology and taxonomic classification.</title>
        <authorList>
            <person name="Goeker M."/>
        </authorList>
    </citation>
    <scope>NUCLEOTIDE SEQUENCE [LARGE SCALE GENOMIC DNA]</scope>
    <source>
        <strain evidence="2 3">DSM 25532</strain>
    </source>
</reference>
<keyword evidence="3" id="KW-1185">Reference proteome</keyword>
<dbReference type="OrthoDB" id="185889at2"/>
<feature type="compositionally biased region" description="Pro residues" evidence="1">
    <location>
        <begin position="61"/>
        <end position="92"/>
    </location>
</feature>
<evidence type="ECO:0000313" key="2">
    <source>
        <dbReference type="EMBL" id="RBP47574.1"/>
    </source>
</evidence>
<proteinExistence type="predicted"/>
<accession>A0A366HVI6</accession>
<protein>
    <submittedName>
        <fullName evidence="2">Uncharacterized protein</fullName>
    </submittedName>
</protein>
<comment type="caution">
    <text evidence="2">The sequence shown here is derived from an EMBL/GenBank/DDBJ whole genome shotgun (WGS) entry which is preliminary data.</text>
</comment>
<name>A0A366HVI6_9BACT</name>
<gene>
    <name evidence="2" type="ORF">DES53_101371</name>
</gene>
<evidence type="ECO:0000313" key="3">
    <source>
        <dbReference type="Proteomes" id="UP000253426"/>
    </source>
</evidence>
<feature type="region of interest" description="Disordered" evidence="1">
    <location>
        <begin position="45"/>
        <end position="104"/>
    </location>
</feature>
<evidence type="ECO:0000256" key="1">
    <source>
        <dbReference type="SAM" id="MobiDB-lite"/>
    </source>
</evidence>
<dbReference type="AlphaFoldDB" id="A0A366HVI6"/>
<feature type="compositionally biased region" description="Low complexity" evidence="1">
    <location>
        <begin position="45"/>
        <end position="60"/>
    </location>
</feature>
<sequence>MQSLKSLFITVLVLGGAFLAYDYFVAPPEEKMVFKQPAVAKSAESDASAAMASTESASAPVPSPAPPPPTPESVNTAPPPMPQPPAPAPAPPVASSDTFTPPALPSVEQATANWTRVPASAFPRQVKLLLPVAFKASYGGTQMPAGSEVTALSLQNGSLLLAPTPASAARASVTVDSTDLKASLTTAYNAWRERRIEEARIAWKNRDRAPVVFTTPQVAADGKPQISADGTFPLLLASMRAGMVTEVTPNSITRWGNPEKGDHNGKPCWVVAVDYDAQTAFGKFSTTAVAKIVDGRVAGWYYKGSGEQVP</sequence>
<dbReference type="RefSeq" id="WP_113956499.1">
    <property type="nucleotide sequence ID" value="NZ_QNRR01000001.1"/>
</dbReference>
<organism evidence="2 3">
    <name type="scientific">Roseimicrobium gellanilyticum</name>
    <dbReference type="NCBI Taxonomy" id="748857"/>
    <lineage>
        <taxon>Bacteria</taxon>
        <taxon>Pseudomonadati</taxon>
        <taxon>Verrucomicrobiota</taxon>
        <taxon>Verrucomicrobiia</taxon>
        <taxon>Verrucomicrobiales</taxon>
        <taxon>Verrucomicrobiaceae</taxon>
        <taxon>Roseimicrobium</taxon>
    </lineage>
</organism>
<dbReference type="Proteomes" id="UP000253426">
    <property type="component" value="Unassembled WGS sequence"/>
</dbReference>